<reference evidence="1" key="2">
    <citation type="submission" date="2015-02" db="UniProtKB">
        <authorList>
            <consortium name="EnsemblMetazoa"/>
        </authorList>
    </citation>
    <scope>IDENTIFICATION</scope>
</reference>
<proteinExistence type="predicted"/>
<dbReference type="GO" id="GO:0005739">
    <property type="term" value="C:mitochondrion"/>
    <property type="evidence" value="ECO:0007669"/>
    <property type="project" value="TreeGrafter"/>
</dbReference>
<dbReference type="PANTHER" id="PTHR11695">
    <property type="entry name" value="ALCOHOL DEHYDROGENASE RELATED"/>
    <property type="match status" value="1"/>
</dbReference>
<dbReference type="PANTHER" id="PTHR11695:SF294">
    <property type="entry name" value="RETICULON-4-INTERACTING PROTEIN 1, MITOCHONDRIAL"/>
    <property type="match status" value="1"/>
</dbReference>
<dbReference type="Proteomes" id="UP000014500">
    <property type="component" value="Unassembled WGS sequence"/>
</dbReference>
<dbReference type="Gene3D" id="3.90.180.10">
    <property type="entry name" value="Medium-chain alcohol dehydrogenases, catalytic domain"/>
    <property type="match status" value="1"/>
</dbReference>
<keyword evidence="2" id="KW-1185">Reference proteome</keyword>
<dbReference type="HOGENOM" id="CLU_837637_0_0_1"/>
<dbReference type="EnsemblMetazoa" id="SMAR006125-RA">
    <property type="protein sequence ID" value="SMAR006125-PA"/>
    <property type="gene ID" value="SMAR006125"/>
</dbReference>
<evidence type="ECO:0008006" key="3">
    <source>
        <dbReference type="Google" id="ProtNLM"/>
    </source>
</evidence>
<dbReference type="PhylomeDB" id="T1IY24"/>
<evidence type="ECO:0000313" key="2">
    <source>
        <dbReference type="Proteomes" id="UP000014500"/>
    </source>
</evidence>
<dbReference type="EMBL" id="JH431669">
    <property type="status" value="NOT_ANNOTATED_CDS"/>
    <property type="molecule type" value="Genomic_DNA"/>
</dbReference>
<dbReference type="SUPFAM" id="SSF51735">
    <property type="entry name" value="NAD(P)-binding Rossmann-fold domains"/>
    <property type="match status" value="1"/>
</dbReference>
<name>T1IY24_STRMM</name>
<sequence length="332" mass="36939">MLKGSGARLINYLRKLEYGPAFTLEFPLTFSRVWGAVAPQFQGTHAHFCLVQKNSVCASKLAHSPYKLMNSVCKKPKNISHMEAASLPYAGLTAQWCWKTVPSTPLYVLGGSGAVGTAAIQVNQLLKAWDVETATTCGSEAAPLVSSLGTDVVIDYQNRNYHQQLKALKKYRIINNLFLNEQSYISSLNIVLDARPVGNPNIMAHLSPCSEKCKCFVNITFSPIYRSLWDVIWCISLARGSVLFNDGRMSNIFIKRFALDIINSSIAGISQSIPLSLGLFYAQPNWNESTHRLRPVIDRVYSYEDLPSVYEKVAKGHTRGKTVVKMDKLRGI</sequence>
<reference evidence="2" key="1">
    <citation type="submission" date="2011-05" db="EMBL/GenBank/DDBJ databases">
        <authorList>
            <person name="Richards S.R."/>
            <person name="Qu J."/>
            <person name="Jiang H."/>
            <person name="Jhangiani S.N."/>
            <person name="Agravi P."/>
            <person name="Goodspeed R."/>
            <person name="Gross S."/>
            <person name="Mandapat C."/>
            <person name="Jackson L."/>
            <person name="Mathew T."/>
            <person name="Pu L."/>
            <person name="Thornton R."/>
            <person name="Saada N."/>
            <person name="Wilczek-Boney K.B."/>
            <person name="Lee S."/>
            <person name="Kovar C."/>
            <person name="Wu Y."/>
            <person name="Scherer S.E."/>
            <person name="Worley K.C."/>
            <person name="Muzny D.M."/>
            <person name="Gibbs R."/>
        </authorList>
    </citation>
    <scope>NUCLEOTIDE SEQUENCE</scope>
    <source>
        <strain evidence="2">Brora</strain>
    </source>
</reference>
<evidence type="ECO:0000313" key="1">
    <source>
        <dbReference type="EnsemblMetazoa" id="SMAR006125-PA"/>
    </source>
</evidence>
<dbReference type="Gene3D" id="3.40.50.720">
    <property type="entry name" value="NAD(P)-binding Rossmann-like Domain"/>
    <property type="match status" value="1"/>
</dbReference>
<accession>T1IY24</accession>
<dbReference type="eggNOG" id="KOG1198">
    <property type="taxonomic scope" value="Eukaryota"/>
</dbReference>
<organism evidence="1 2">
    <name type="scientific">Strigamia maritima</name>
    <name type="common">European centipede</name>
    <name type="synonym">Geophilus maritimus</name>
    <dbReference type="NCBI Taxonomy" id="126957"/>
    <lineage>
        <taxon>Eukaryota</taxon>
        <taxon>Metazoa</taxon>
        <taxon>Ecdysozoa</taxon>
        <taxon>Arthropoda</taxon>
        <taxon>Myriapoda</taxon>
        <taxon>Chilopoda</taxon>
        <taxon>Pleurostigmophora</taxon>
        <taxon>Geophilomorpha</taxon>
        <taxon>Linotaeniidae</taxon>
        <taxon>Strigamia</taxon>
    </lineage>
</organism>
<dbReference type="AlphaFoldDB" id="T1IY24"/>
<protein>
    <recommendedName>
        <fullName evidence="3">Alcohol dehydrogenase-like C-terminal domain-containing protein</fullName>
    </recommendedName>
</protein>
<dbReference type="STRING" id="126957.T1IY24"/>
<dbReference type="InterPro" id="IPR036291">
    <property type="entry name" value="NAD(P)-bd_dom_sf"/>
</dbReference>
<dbReference type="InterPro" id="IPR050700">
    <property type="entry name" value="YIM1/Zinc_Alcohol_DH_Fams"/>
</dbReference>